<evidence type="ECO:0000313" key="9">
    <source>
        <dbReference type="EMBL" id="MFC7318280.1"/>
    </source>
</evidence>
<comment type="similarity">
    <text evidence="7">Belongs to the binding-protein-dependent transport system permease family.</text>
</comment>
<evidence type="ECO:0000259" key="8">
    <source>
        <dbReference type="PROSITE" id="PS50928"/>
    </source>
</evidence>
<keyword evidence="5 7" id="KW-1133">Transmembrane helix</keyword>
<reference evidence="9 10" key="1">
    <citation type="journal article" date="2019" name="Int. J. Syst. Evol. Microbiol.">
        <title>The Global Catalogue of Microorganisms (GCM) 10K type strain sequencing project: providing services to taxonomists for standard genome sequencing and annotation.</title>
        <authorList>
            <consortium name="The Broad Institute Genomics Platform"/>
            <consortium name="The Broad Institute Genome Sequencing Center for Infectious Disease"/>
            <person name="Wu L."/>
            <person name="Ma J."/>
        </authorList>
    </citation>
    <scope>NUCLEOTIDE SEQUENCE [LARGE SCALE GENOMIC DNA]</scope>
    <source>
        <strain evidence="9 10">PSR21</strain>
    </source>
</reference>
<evidence type="ECO:0000256" key="3">
    <source>
        <dbReference type="ARBA" id="ARBA00022475"/>
    </source>
</evidence>
<dbReference type="Gene3D" id="1.10.3720.10">
    <property type="entry name" value="MetI-like"/>
    <property type="match status" value="1"/>
</dbReference>
<dbReference type="CDD" id="cd06261">
    <property type="entry name" value="TM_PBP2"/>
    <property type="match status" value="1"/>
</dbReference>
<dbReference type="EMBL" id="JBHTBF010000003">
    <property type="protein sequence ID" value="MFC7318280.1"/>
    <property type="molecule type" value="Genomic_DNA"/>
</dbReference>
<feature type="transmembrane region" description="Helical" evidence="7">
    <location>
        <begin position="273"/>
        <end position="295"/>
    </location>
</feature>
<keyword evidence="2 7" id="KW-0813">Transport</keyword>
<proteinExistence type="inferred from homology"/>
<accession>A0ABD6ACQ8</accession>
<evidence type="ECO:0000256" key="2">
    <source>
        <dbReference type="ARBA" id="ARBA00022448"/>
    </source>
</evidence>
<evidence type="ECO:0000256" key="1">
    <source>
        <dbReference type="ARBA" id="ARBA00004651"/>
    </source>
</evidence>
<comment type="subcellular location">
    <subcellularLocation>
        <location evidence="1 7">Cell membrane</location>
        <topology evidence="1 7">Multi-pass membrane protein</topology>
    </subcellularLocation>
</comment>
<dbReference type="SUPFAM" id="SSF161098">
    <property type="entry name" value="MetI-like"/>
    <property type="match status" value="1"/>
</dbReference>
<keyword evidence="3" id="KW-1003">Cell membrane</keyword>
<feature type="domain" description="ABC transmembrane type-1" evidence="8">
    <location>
        <begin position="80"/>
        <end position="294"/>
    </location>
</feature>
<keyword evidence="6 7" id="KW-0472">Membrane</keyword>
<dbReference type="InterPro" id="IPR035906">
    <property type="entry name" value="MetI-like_sf"/>
</dbReference>
<dbReference type="Pfam" id="PF00528">
    <property type="entry name" value="BPD_transp_1"/>
    <property type="match status" value="1"/>
</dbReference>
<dbReference type="RefSeq" id="WP_276305929.1">
    <property type="nucleotide sequence ID" value="NZ_CP119993.1"/>
</dbReference>
<dbReference type="Proteomes" id="UP001596547">
    <property type="component" value="Unassembled WGS sequence"/>
</dbReference>
<dbReference type="GeneID" id="79317547"/>
<organism evidence="9 10">
    <name type="scientific">Halomarina halobia</name>
    <dbReference type="NCBI Taxonomy" id="3033386"/>
    <lineage>
        <taxon>Archaea</taxon>
        <taxon>Methanobacteriati</taxon>
        <taxon>Methanobacteriota</taxon>
        <taxon>Stenosarchaea group</taxon>
        <taxon>Halobacteria</taxon>
        <taxon>Halobacteriales</taxon>
        <taxon>Natronomonadaceae</taxon>
        <taxon>Halomarina</taxon>
    </lineage>
</organism>
<evidence type="ECO:0000256" key="5">
    <source>
        <dbReference type="ARBA" id="ARBA00022989"/>
    </source>
</evidence>
<dbReference type="InterPro" id="IPR000515">
    <property type="entry name" value="MetI-like"/>
</dbReference>
<comment type="caution">
    <text evidence="9">The sequence shown here is derived from an EMBL/GenBank/DDBJ whole genome shotgun (WGS) entry which is preliminary data.</text>
</comment>
<dbReference type="GO" id="GO:0005886">
    <property type="term" value="C:plasma membrane"/>
    <property type="evidence" value="ECO:0007669"/>
    <property type="project" value="UniProtKB-SubCell"/>
</dbReference>
<evidence type="ECO:0000313" key="10">
    <source>
        <dbReference type="Proteomes" id="UP001596547"/>
    </source>
</evidence>
<gene>
    <name evidence="9" type="ORF">ACFQPE_15975</name>
</gene>
<evidence type="ECO:0000256" key="6">
    <source>
        <dbReference type="ARBA" id="ARBA00023136"/>
    </source>
</evidence>
<sequence>MSETKSTQSATVYGRIRDRLEKTGFSPGVVFILPTFLLIAGLLLYPMINTFLLSLGITEGGFTFANYEAMVSADWFVPLIRNSVVWVLLGALLQITFGFALALLLNTKIPGKKVLRGLYLLPWITPAVVVALVFKWMYNPQFGIINHALIQIGLIDSAIGWLSNPDLALFSLVIAGLWKRFPFVMIMLLAGLQDVDDQLQNAAIIDGAPYLARMRHVTLPQLMPVLKIVVLLSVIWCFNQFAIIYAATGGGPVGSTMIFPVKVYELGFEQLDFGLSTALSVFMFGIMLVFMMVYMRVLRNRGVDL</sequence>
<feature type="transmembrane region" description="Helical" evidence="7">
    <location>
        <begin position="158"/>
        <end position="178"/>
    </location>
</feature>
<dbReference type="PANTHER" id="PTHR43005:SF1">
    <property type="entry name" value="SPERMIDINE_PUTRESCINE TRANSPORT SYSTEM PERMEASE PROTEIN"/>
    <property type="match status" value="1"/>
</dbReference>
<name>A0ABD6ACQ8_9EURY</name>
<keyword evidence="4 7" id="KW-0812">Transmembrane</keyword>
<dbReference type="PROSITE" id="PS50928">
    <property type="entry name" value="ABC_TM1"/>
    <property type="match status" value="1"/>
</dbReference>
<feature type="transmembrane region" description="Helical" evidence="7">
    <location>
        <begin position="84"/>
        <end position="105"/>
    </location>
</feature>
<protein>
    <submittedName>
        <fullName evidence="9">Carbohydrate ABC transporter permease</fullName>
    </submittedName>
</protein>
<dbReference type="PANTHER" id="PTHR43005">
    <property type="entry name" value="BLR7065 PROTEIN"/>
    <property type="match status" value="1"/>
</dbReference>
<keyword evidence="10" id="KW-1185">Reference proteome</keyword>
<dbReference type="AlphaFoldDB" id="A0ABD6ACQ8"/>
<feature type="transmembrane region" description="Helical" evidence="7">
    <location>
        <begin position="117"/>
        <end position="138"/>
    </location>
</feature>
<feature type="transmembrane region" description="Helical" evidence="7">
    <location>
        <begin position="225"/>
        <end position="247"/>
    </location>
</feature>
<feature type="transmembrane region" description="Helical" evidence="7">
    <location>
        <begin position="25"/>
        <end position="48"/>
    </location>
</feature>
<evidence type="ECO:0000256" key="4">
    <source>
        <dbReference type="ARBA" id="ARBA00022692"/>
    </source>
</evidence>
<evidence type="ECO:0000256" key="7">
    <source>
        <dbReference type="RuleBase" id="RU363032"/>
    </source>
</evidence>